<keyword evidence="1" id="KW-0472">Membrane</keyword>
<sequence>MPDVSFLYFLMLFLVASLVIFKEYFLLLLCLKSNEVVMTVLGC</sequence>
<evidence type="ECO:0000256" key="1">
    <source>
        <dbReference type="SAM" id="Phobius"/>
    </source>
</evidence>
<reference evidence="2 3" key="1">
    <citation type="journal article" date="2000" name="Nature">
        <title>The genome sequence of the plant pathogen Xylella fastidiosa.</title>
        <authorList>
            <person name="Simpson A.J."/>
            <person name="Reinach F.C."/>
            <person name="Arruda P."/>
            <person name="Abreu F.A."/>
            <person name="Acencio M."/>
            <person name="Alvarenga R."/>
            <person name="Alves L.M."/>
            <person name="Araya J.E."/>
            <person name="Baia G.S."/>
            <person name="Baptista C.S."/>
            <person name="Barros M.H."/>
            <person name="Bonaccorsi E.D."/>
            <person name="Bordin S."/>
            <person name="Bove J.M."/>
            <person name="Briones M.R."/>
            <person name="Bueno M.R."/>
            <person name="Camargo A.A."/>
            <person name="Camargo L.E."/>
            <person name="Carraro D.M."/>
            <person name="Carrer H."/>
            <person name="Colauto N.B."/>
            <person name="Colombo C."/>
            <person name="Costa F.F."/>
            <person name="Costa M.C."/>
            <person name="Costa-Neto C.M."/>
            <person name="Coutinho L.L."/>
            <person name="Cristofani M."/>
            <person name="Dias-Neto E."/>
            <person name="Docena C."/>
            <person name="El-Dorry H."/>
            <person name="Facincani A.P."/>
            <person name="Ferreira A.J."/>
            <person name="Ferreira V.C."/>
            <person name="Ferro J.A."/>
            <person name="Fraga J.S."/>
            <person name="Franca S.C."/>
            <person name="Franco M.C."/>
            <person name="Frohme M."/>
            <person name="Furlan L.R."/>
            <person name="Garnier M."/>
            <person name="Goldman G.H."/>
            <person name="Goldman M.H."/>
            <person name="Gomes S.L."/>
            <person name="Gruber A."/>
            <person name="Ho P.L."/>
            <person name="Hoheisel J.D."/>
            <person name="Junqueira M.L."/>
            <person name="Kemper E.L."/>
            <person name="Kitajima J.P."/>
            <person name="Krieger J.E."/>
            <person name="Kuramae E.E."/>
            <person name="Laigret F."/>
            <person name="Lambais M.R."/>
            <person name="Leite L.C."/>
            <person name="Lemos E.G."/>
            <person name="Lemos M.V."/>
            <person name="Lopes S.A."/>
            <person name="Lopes C.R."/>
            <person name="Machado J.A."/>
            <person name="Machado M.A."/>
            <person name="Madeira A.M."/>
            <person name="Madeira H.M."/>
            <person name="Marino C.L."/>
            <person name="Marques M.V."/>
            <person name="Martins E.A."/>
            <person name="Martins E.M."/>
            <person name="Matsukuma A.Y."/>
            <person name="Menck C.F."/>
            <person name="Miracca E.C."/>
            <person name="Miyaki C.Y."/>
            <person name="Monteriro-Vitorello C.B."/>
            <person name="Moon D.H."/>
            <person name="Nagai M.A."/>
            <person name="Nascimento A.L."/>
            <person name="Netto L.E."/>
            <person name="Nhani A.Jr."/>
            <person name="Nobrega F.G."/>
            <person name="Nunes L.R."/>
            <person name="Oliveira M.A."/>
            <person name="de Oliveira M.C."/>
            <person name="de Oliveira R.C."/>
            <person name="Palmieri D.A."/>
            <person name="Paris A."/>
            <person name="Peixoto B.R."/>
            <person name="Pereira G.A."/>
            <person name="Pereira H.A.Jr."/>
            <person name="Pesquero J.B."/>
            <person name="Quaggio R.B."/>
            <person name="Roberto P.G."/>
            <person name="Rodrigues V."/>
            <person name="de M Rosa A.J."/>
            <person name="de Rosa V.E.Jr."/>
            <person name="de Sa R.G."/>
            <person name="Santelli R.V."/>
            <person name="Sawasaki H.E."/>
            <person name="da Silva A.C."/>
            <person name="da Silva A.M."/>
            <person name="da Silva F.R."/>
            <person name="da Silva W.A.Jr."/>
            <person name="da Silveira J.F."/>
            <person name="Silvestri M.L."/>
            <person name="Siqueira W.J."/>
            <person name="de Souza A.A."/>
            <person name="de Souza A.P."/>
            <person name="Terenzi M.F."/>
            <person name="Truffi D."/>
            <person name="Tsai S.M."/>
            <person name="Tsuhako M.H."/>
            <person name="Vallada H."/>
            <person name="Van Sluys M.A."/>
            <person name="Verjovski-Almeida S."/>
            <person name="Vettore A.L."/>
            <person name="Zago M.A."/>
            <person name="Zatz M."/>
            <person name="Meidanis J."/>
            <person name="Setubal J.C."/>
        </authorList>
    </citation>
    <scope>NUCLEOTIDE SEQUENCE [LARGE SCALE GENOMIC DNA]</scope>
    <source>
        <strain evidence="2 3">9a5c</strain>
    </source>
</reference>
<dbReference type="PIR" id="B82739">
    <property type="entry name" value="B82739"/>
</dbReference>
<organism evidence="2 3">
    <name type="scientific">Xylella fastidiosa (strain 9a5c)</name>
    <dbReference type="NCBI Taxonomy" id="160492"/>
    <lineage>
        <taxon>Bacteria</taxon>
        <taxon>Pseudomonadati</taxon>
        <taxon>Pseudomonadota</taxon>
        <taxon>Gammaproteobacteria</taxon>
        <taxon>Lysobacterales</taxon>
        <taxon>Lysobacteraceae</taxon>
        <taxon>Xylella</taxon>
    </lineage>
</organism>
<dbReference type="HOGENOM" id="CLU_3241679_0_0_6"/>
<keyword evidence="1" id="KW-0812">Transmembrane</keyword>
<dbReference type="KEGG" id="xfa:XF_0965"/>
<proteinExistence type="predicted"/>
<accession>Q9PER3</accession>
<name>Q9PER3_XYLFA</name>
<feature type="transmembrane region" description="Helical" evidence="1">
    <location>
        <begin position="6"/>
        <end position="31"/>
    </location>
</feature>
<gene>
    <name evidence="2" type="ordered locus">XF_0965</name>
</gene>
<protein>
    <submittedName>
        <fullName evidence="2">Uncharacterized protein</fullName>
    </submittedName>
</protein>
<dbReference type="EMBL" id="AE003849">
    <property type="protein sequence ID" value="AAF83775.1"/>
    <property type="molecule type" value="Genomic_DNA"/>
</dbReference>
<keyword evidence="1" id="KW-1133">Transmembrane helix</keyword>
<dbReference type="Proteomes" id="UP000000812">
    <property type="component" value="Chromosome"/>
</dbReference>
<dbReference type="AlphaFoldDB" id="Q9PER3"/>
<dbReference type="STRING" id="160492.XF_0965"/>
<evidence type="ECO:0000313" key="3">
    <source>
        <dbReference type="Proteomes" id="UP000000812"/>
    </source>
</evidence>
<evidence type="ECO:0000313" key="2">
    <source>
        <dbReference type="EMBL" id="AAF83775.1"/>
    </source>
</evidence>